<reference evidence="4 5" key="1">
    <citation type="journal article" date="2012" name="Genome Biol.">
        <title>The genome of the polar eukaryotic microalga coccomyxa subellipsoidea reveals traits of cold adaptation.</title>
        <authorList>
            <person name="Blanc G."/>
            <person name="Agarkova I."/>
            <person name="Grimwood J."/>
            <person name="Kuo A."/>
            <person name="Brueggeman A."/>
            <person name="Dunigan D."/>
            <person name="Gurnon J."/>
            <person name="Ladunga I."/>
            <person name="Lindquist E."/>
            <person name="Lucas S."/>
            <person name="Pangilinan J."/>
            <person name="Proschold T."/>
            <person name="Salamov A."/>
            <person name="Schmutz J."/>
            <person name="Weeks D."/>
            <person name="Yamada T."/>
            <person name="Claverie J.M."/>
            <person name="Grigoriev I."/>
            <person name="Van Etten J."/>
            <person name="Lomsadze A."/>
            <person name="Borodovsky M."/>
        </authorList>
    </citation>
    <scope>NUCLEOTIDE SEQUENCE [LARGE SCALE GENOMIC DNA]</scope>
    <source>
        <strain evidence="4 5">C-169</strain>
    </source>
</reference>
<dbReference type="InterPro" id="IPR036259">
    <property type="entry name" value="MFS_trans_sf"/>
</dbReference>
<dbReference type="Gene3D" id="1.20.1250.20">
    <property type="entry name" value="MFS general substrate transporter like domains"/>
    <property type="match status" value="2"/>
</dbReference>
<evidence type="ECO:0000313" key="4">
    <source>
        <dbReference type="EMBL" id="EIE18503.1"/>
    </source>
</evidence>
<evidence type="ECO:0000259" key="3">
    <source>
        <dbReference type="PROSITE" id="PS50850"/>
    </source>
</evidence>
<dbReference type="RefSeq" id="XP_005643047.1">
    <property type="nucleotide sequence ID" value="XM_005642990.1"/>
</dbReference>
<dbReference type="PROSITE" id="PS50850">
    <property type="entry name" value="MFS"/>
    <property type="match status" value="1"/>
</dbReference>
<keyword evidence="5" id="KW-1185">Reference proteome</keyword>
<sequence length="456" mass="47602">MPPKDISILLTTRSLRMFAFGSVGLILALFLHESGLPDRQLGAVMTLALLGDAGISLAVTLLADRVGRKAMLLMGCALKILAAAIFALPGTLSFWLLSLAACVGVVSPSGNEVGPFMALEQSILSQMLPPSARTTAFAWYNVVGYASSAAGAAEAGLLVDALQQQFGLSALDSYKTVFWQYGALATLAALCFTCLSGRVEAPPHAGNTRDQEQEQGPGVQRHALGLSNESMNILAPLSALFALDSFAGSLITGSLLAYYFRQRFGASASFLGGLLFASNMIAGASSLSSGWIANRFGLVNTMVFTHLPSNVLTILIPFMPTVELASAIVFLRYSISQMDVAPRQSFVAGIVPAAERTATMGIVNVVKSLSASLGPLVTGFAAGSGSWTAIFALCGGLKIVYDLALLYSFGHVKADVEMAGAAAVAAHRDGALHRGELEAPLLGETEHGQIADLLVK</sequence>
<dbReference type="Pfam" id="PF07690">
    <property type="entry name" value="MFS_1"/>
    <property type="match status" value="1"/>
</dbReference>
<feature type="transmembrane region" description="Helical" evidence="2">
    <location>
        <begin position="43"/>
        <end position="63"/>
    </location>
</feature>
<keyword evidence="2" id="KW-1133">Transmembrane helix</keyword>
<dbReference type="InterPro" id="IPR011701">
    <property type="entry name" value="MFS"/>
</dbReference>
<evidence type="ECO:0000256" key="2">
    <source>
        <dbReference type="SAM" id="Phobius"/>
    </source>
</evidence>
<dbReference type="PANTHER" id="PTHR23520:SF5">
    <property type="entry name" value="TRANSPORTER, PUTATIVE (AFU_ORTHOLOGUE AFUA_3G04000)-RELATED"/>
    <property type="match status" value="1"/>
</dbReference>
<gene>
    <name evidence="4" type="ORF">COCSUDRAFT_68234</name>
</gene>
<feature type="transmembrane region" description="Helical" evidence="2">
    <location>
        <begin position="270"/>
        <end position="292"/>
    </location>
</feature>
<feature type="transmembrane region" description="Helical" evidence="2">
    <location>
        <begin position="178"/>
        <end position="199"/>
    </location>
</feature>
<protein>
    <submittedName>
        <fullName evidence="4">MFS general substrate transporter</fullName>
    </submittedName>
</protein>
<dbReference type="Proteomes" id="UP000007264">
    <property type="component" value="Unassembled WGS sequence"/>
</dbReference>
<feature type="transmembrane region" description="Helical" evidence="2">
    <location>
        <begin position="70"/>
        <end position="88"/>
    </location>
</feature>
<dbReference type="STRING" id="574566.I0YJD4"/>
<evidence type="ECO:0000313" key="5">
    <source>
        <dbReference type="Proteomes" id="UP000007264"/>
    </source>
</evidence>
<dbReference type="GO" id="GO:0016020">
    <property type="term" value="C:membrane"/>
    <property type="evidence" value="ECO:0007669"/>
    <property type="project" value="UniProtKB-SubCell"/>
</dbReference>
<dbReference type="KEGG" id="csl:COCSUDRAFT_68234"/>
<comment type="caution">
    <text evidence="4">The sequence shown here is derived from an EMBL/GenBank/DDBJ whole genome shotgun (WGS) entry which is preliminary data.</text>
</comment>
<dbReference type="GO" id="GO:0022857">
    <property type="term" value="F:transmembrane transporter activity"/>
    <property type="evidence" value="ECO:0007669"/>
    <property type="project" value="InterPro"/>
</dbReference>
<dbReference type="SUPFAM" id="SSF103473">
    <property type="entry name" value="MFS general substrate transporter"/>
    <property type="match status" value="1"/>
</dbReference>
<feature type="transmembrane region" description="Helical" evidence="2">
    <location>
        <begin position="14"/>
        <end position="31"/>
    </location>
</feature>
<comment type="subcellular location">
    <subcellularLocation>
        <location evidence="1">Membrane</location>
        <topology evidence="1">Multi-pass membrane protein</topology>
    </subcellularLocation>
</comment>
<dbReference type="OrthoDB" id="10027823at2759"/>
<dbReference type="GeneID" id="17036560"/>
<proteinExistence type="predicted"/>
<organism evidence="4 5">
    <name type="scientific">Coccomyxa subellipsoidea (strain C-169)</name>
    <name type="common">Green microalga</name>
    <dbReference type="NCBI Taxonomy" id="574566"/>
    <lineage>
        <taxon>Eukaryota</taxon>
        <taxon>Viridiplantae</taxon>
        <taxon>Chlorophyta</taxon>
        <taxon>core chlorophytes</taxon>
        <taxon>Trebouxiophyceae</taxon>
        <taxon>Trebouxiophyceae incertae sedis</taxon>
        <taxon>Coccomyxaceae</taxon>
        <taxon>Coccomyxa</taxon>
        <taxon>Coccomyxa subellipsoidea</taxon>
    </lineage>
</organism>
<dbReference type="AlphaFoldDB" id="I0YJD4"/>
<feature type="domain" description="Major facilitator superfamily (MFS) profile" evidence="3">
    <location>
        <begin position="1"/>
        <end position="413"/>
    </location>
</feature>
<dbReference type="PANTHER" id="PTHR23520">
    <property type="entry name" value="TRANSPORTER, PUTATIVE (AFU_ORTHOLOGUE AFUA_3G04000)-RELATED"/>
    <property type="match status" value="1"/>
</dbReference>
<feature type="transmembrane region" description="Helical" evidence="2">
    <location>
        <begin position="312"/>
        <end position="333"/>
    </location>
</feature>
<evidence type="ECO:0000256" key="1">
    <source>
        <dbReference type="ARBA" id="ARBA00004141"/>
    </source>
</evidence>
<accession>I0YJD4</accession>
<dbReference type="InterPro" id="IPR020846">
    <property type="entry name" value="MFS_dom"/>
</dbReference>
<keyword evidence="2" id="KW-0812">Transmembrane</keyword>
<name>I0YJD4_COCSC</name>
<feature type="transmembrane region" description="Helical" evidence="2">
    <location>
        <begin position="233"/>
        <end position="258"/>
    </location>
</feature>
<dbReference type="eggNOG" id="ENOG502QTZH">
    <property type="taxonomic scope" value="Eukaryota"/>
</dbReference>
<keyword evidence="2" id="KW-0472">Membrane</keyword>
<dbReference type="EMBL" id="AGSI01000023">
    <property type="protein sequence ID" value="EIE18503.1"/>
    <property type="molecule type" value="Genomic_DNA"/>
</dbReference>